<dbReference type="RefSeq" id="WP_284484001.1">
    <property type="nucleotide sequence ID" value="NZ_JASNJE010000002.1"/>
</dbReference>
<keyword evidence="1" id="KW-0813">Transport</keyword>
<dbReference type="NCBIfam" id="TIGR03863">
    <property type="entry name" value="PQQ_ABC_bind"/>
    <property type="match status" value="1"/>
</dbReference>
<name>A0ABT7FAB4_9RHOB</name>
<dbReference type="SUPFAM" id="SSF53822">
    <property type="entry name" value="Periplasmic binding protein-like I"/>
    <property type="match status" value="1"/>
</dbReference>
<proteinExistence type="predicted"/>
<gene>
    <name evidence="2" type="ORF">QO034_02915</name>
</gene>
<evidence type="ECO:0000313" key="2">
    <source>
        <dbReference type="EMBL" id="MDK3072049.1"/>
    </source>
</evidence>
<comment type="caution">
    <text evidence="2">The sequence shown here is derived from an EMBL/GenBank/DDBJ whole genome shotgun (WGS) entry which is preliminary data.</text>
</comment>
<reference evidence="2 3" key="1">
    <citation type="submission" date="2023-05" db="EMBL/GenBank/DDBJ databases">
        <title>Sedimentitalea sp. nov. JM2-8.</title>
        <authorList>
            <person name="Huang J."/>
        </authorList>
    </citation>
    <scope>NUCLEOTIDE SEQUENCE [LARGE SCALE GENOMIC DNA]</scope>
    <source>
        <strain evidence="2 3">JM2-8</strain>
    </source>
</reference>
<dbReference type="EMBL" id="JASNJE010000002">
    <property type="protein sequence ID" value="MDK3072049.1"/>
    <property type="molecule type" value="Genomic_DNA"/>
</dbReference>
<dbReference type="InterPro" id="IPR051010">
    <property type="entry name" value="BCAA_transport"/>
</dbReference>
<dbReference type="InterPro" id="IPR022478">
    <property type="entry name" value="ABC_transptr_sub-bd_PQQ"/>
</dbReference>
<dbReference type="Gene3D" id="3.40.50.2300">
    <property type="match status" value="2"/>
</dbReference>
<organism evidence="2 3">
    <name type="scientific">Sedimentitalea xiamensis</name>
    <dbReference type="NCBI Taxonomy" id="3050037"/>
    <lineage>
        <taxon>Bacteria</taxon>
        <taxon>Pseudomonadati</taxon>
        <taxon>Pseudomonadota</taxon>
        <taxon>Alphaproteobacteria</taxon>
        <taxon>Rhodobacterales</taxon>
        <taxon>Paracoccaceae</taxon>
        <taxon>Sedimentitalea</taxon>
    </lineage>
</organism>
<evidence type="ECO:0000313" key="3">
    <source>
        <dbReference type="Proteomes" id="UP001227126"/>
    </source>
</evidence>
<dbReference type="CDD" id="cd06268">
    <property type="entry name" value="PBP1_ABC_transporter_LIVBP-like"/>
    <property type="match status" value="1"/>
</dbReference>
<dbReference type="PANTHER" id="PTHR30483:SF6">
    <property type="entry name" value="PERIPLASMIC BINDING PROTEIN OF ABC TRANSPORTER FOR NATURAL AMINO ACIDS"/>
    <property type="match status" value="1"/>
</dbReference>
<evidence type="ECO:0000256" key="1">
    <source>
        <dbReference type="ARBA" id="ARBA00022970"/>
    </source>
</evidence>
<accession>A0ABT7FAB4</accession>
<dbReference type="PANTHER" id="PTHR30483">
    <property type="entry name" value="LEUCINE-SPECIFIC-BINDING PROTEIN"/>
    <property type="match status" value="1"/>
</dbReference>
<keyword evidence="1" id="KW-0029">Amino-acid transport</keyword>
<dbReference type="Proteomes" id="UP001227126">
    <property type="component" value="Unassembled WGS sequence"/>
</dbReference>
<dbReference type="InterPro" id="IPR028082">
    <property type="entry name" value="Peripla_BP_I"/>
</dbReference>
<sequence>MFRSTILGLGLAWLSGVAALADLAVSVTYLQQATPRPPVLSNLDPDPENLGIAGARLGLTENETTGRFLNHAYHLDVVEVPEDGDLLSAARTALATSAFLILDMPAADAQRVADLPEAAGALLFNAAAGNMTLRDDGCRANLFHTIPSDAMRADALMQFAVFKRWDKLAMIAGAHPDDIAFATALKRSAVKFGIGTIAEKTWDFDADMRRNAAQEVPLFTQDFGDYAMMLVADELHDFGRYVAYNTWVPRPVAGSEGLRPVAWDRVVEQWGAAQLQNRFVEMTGRDMAPRDYAAWAAMRSLGEAMTRTNADDAATLRDFLLSDGFELAGFKGRPLSFRTWNGQMRQPIPLVTDRALVALAPLDGYLHQRSEMDTLGLDEPESRCEAFK</sequence>
<keyword evidence="3" id="KW-1185">Reference proteome</keyword>
<protein>
    <submittedName>
        <fullName evidence="2">ABC transporter substrate-binding protein</fullName>
    </submittedName>
</protein>